<evidence type="ECO:0000259" key="3">
    <source>
        <dbReference type="Pfam" id="PF02678"/>
    </source>
</evidence>
<comment type="caution">
    <text evidence="5">The sequence shown here is derived from an EMBL/GenBank/DDBJ whole genome shotgun (WGS) entry which is preliminary data.</text>
</comment>
<evidence type="ECO:0000256" key="2">
    <source>
        <dbReference type="RuleBase" id="RU003457"/>
    </source>
</evidence>
<keyword evidence="6" id="KW-1185">Reference proteome</keyword>
<dbReference type="Pfam" id="PF02678">
    <property type="entry name" value="Pirin"/>
    <property type="match status" value="1"/>
</dbReference>
<evidence type="ECO:0000313" key="5">
    <source>
        <dbReference type="EMBL" id="MDX6848199.1"/>
    </source>
</evidence>
<evidence type="ECO:0000259" key="4">
    <source>
        <dbReference type="Pfam" id="PF05726"/>
    </source>
</evidence>
<protein>
    <submittedName>
        <fullName evidence="5">Pirin-like C-terminal cupin domain-containing protein</fullName>
    </submittedName>
</protein>
<dbReference type="InterPro" id="IPR012093">
    <property type="entry name" value="Pirin"/>
</dbReference>
<proteinExistence type="inferred from homology"/>
<dbReference type="SUPFAM" id="SSF51182">
    <property type="entry name" value="RmlC-like cupins"/>
    <property type="match status" value="1"/>
</dbReference>
<dbReference type="PANTHER" id="PTHR13903:SF8">
    <property type="entry name" value="PIRIN"/>
    <property type="match status" value="1"/>
</dbReference>
<dbReference type="Proteomes" id="UP001273505">
    <property type="component" value="Unassembled WGS sequence"/>
</dbReference>
<feature type="domain" description="Pirin C-terminal" evidence="4">
    <location>
        <begin position="182"/>
        <end position="287"/>
    </location>
</feature>
<reference evidence="5 6" key="1">
    <citation type="submission" date="2023-11" db="EMBL/GenBank/DDBJ databases">
        <title>Gilvimarinus fulvus sp. nov., isolated from the surface of Kelp.</title>
        <authorList>
            <person name="Sun Y.Y."/>
            <person name="Gong Y."/>
            <person name="Du Z.J."/>
        </authorList>
    </citation>
    <scope>NUCLEOTIDE SEQUENCE [LARGE SCALE GENOMIC DNA]</scope>
    <source>
        <strain evidence="5 6">SDUM040013</strain>
    </source>
</reference>
<accession>A0ABU4RYY6</accession>
<dbReference type="Pfam" id="PF05726">
    <property type="entry name" value="Pirin_C"/>
    <property type="match status" value="1"/>
</dbReference>
<dbReference type="EMBL" id="JAXAFO010000003">
    <property type="protein sequence ID" value="MDX6848199.1"/>
    <property type="molecule type" value="Genomic_DNA"/>
</dbReference>
<dbReference type="InterPro" id="IPR011051">
    <property type="entry name" value="RmlC_Cupin_sf"/>
</dbReference>
<sequence length="292" mass="30968">MNQQATSGIHSESVQISHIVTGNPLNIGSGFDALSFKHGQFSGLMDPLVMVDHYTMSSPTFGAHPHAGMSALSILFEDSEGTFNNRDSLGNDIDLLPGDAYWLKAGSGAIHDEKPTAGSRTHGLQIFVNLPKQHKHDNATALHVPARDIPVITGAGYRVRVVLGESNDIRGATSPALPFTALDAFLESGGTYAHALSGNTSVTVYAVSGEITIDIAGKQTTLPKKQAVAIHIEQGNQTLHLCSQNQAHVVVLQGAPVREPFVQNGPFVMSSLEEIQQVTAKYESGQLGAIGE</sequence>
<dbReference type="InterPro" id="IPR014710">
    <property type="entry name" value="RmlC-like_jellyroll"/>
</dbReference>
<dbReference type="PANTHER" id="PTHR13903">
    <property type="entry name" value="PIRIN-RELATED"/>
    <property type="match status" value="1"/>
</dbReference>
<feature type="domain" description="Pirin N-terminal" evidence="3">
    <location>
        <begin position="47"/>
        <end position="128"/>
    </location>
</feature>
<dbReference type="InterPro" id="IPR008778">
    <property type="entry name" value="Pirin_C_dom"/>
</dbReference>
<dbReference type="InterPro" id="IPR003829">
    <property type="entry name" value="Pirin_N_dom"/>
</dbReference>
<name>A0ABU4RYY6_9GAMM</name>
<organism evidence="5 6">
    <name type="scientific">Gilvimarinus gilvus</name>
    <dbReference type="NCBI Taxonomy" id="3058038"/>
    <lineage>
        <taxon>Bacteria</taxon>
        <taxon>Pseudomonadati</taxon>
        <taxon>Pseudomonadota</taxon>
        <taxon>Gammaproteobacteria</taxon>
        <taxon>Cellvibrionales</taxon>
        <taxon>Cellvibrionaceae</taxon>
        <taxon>Gilvimarinus</taxon>
    </lineage>
</organism>
<dbReference type="RefSeq" id="WP_302723057.1">
    <property type="nucleotide sequence ID" value="NZ_JAULRU010000577.1"/>
</dbReference>
<dbReference type="PIRSF" id="PIRSF006232">
    <property type="entry name" value="Pirin"/>
    <property type="match status" value="1"/>
</dbReference>
<gene>
    <name evidence="5" type="ORF">SCD92_02435</name>
</gene>
<evidence type="ECO:0000256" key="1">
    <source>
        <dbReference type="ARBA" id="ARBA00008416"/>
    </source>
</evidence>
<dbReference type="Gene3D" id="2.60.120.10">
    <property type="entry name" value="Jelly Rolls"/>
    <property type="match status" value="2"/>
</dbReference>
<comment type="similarity">
    <text evidence="1 2">Belongs to the pirin family.</text>
</comment>
<evidence type="ECO:0000313" key="6">
    <source>
        <dbReference type="Proteomes" id="UP001273505"/>
    </source>
</evidence>